<keyword evidence="12" id="KW-0325">Glycoprotein</keyword>
<dbReference type="NCBIfam" id="NF037979">
    <property type="entry name" value="Na_transp"/>
    <property type="match status" value="1"/>
</dbReference>
<dbReference type="GO" id="GO:0005298">
    <property type="term" value="F:proline:sodium symporter activity"/>
    <property type="evidence" value="ECO:0007669"/>
    <property type="project" value="TreeGrafter"/>
</dbReference>
<evidence type="ECO:0000256" key="14">
    <source>
        <dbReference type="ARBA" id="ARBA00033708"/>
    </source>
</evidence>
<dbReference type="InterPro" id="IPR000175">
    <property type="entry name" value="Na/ntran_symport"/>
</dbReference>
<evidence type="ECO:0000256" key="19">
    <source>
        <dbReference type="ARBA" id="ARBA00034253"/>
    </source>
</evidence>
<reference evidence="32" key="3">
    <citation type="submission" date="2022-01" db="EMBL/GenBank/DDBJ databases">
        <authorList>
            <person name="Rubenstein D.R."/>
        </authorList>
    </citation>
    <scope>NUCLEOTIDE SEQUENCE</scope>
    <source>
        <strain evidence="32">SS15</strain>
        <tissue evidence="32">Liver</tissue>
    </source>
</reference>
<keyword evidence="11 30" id="KW-0472">Membrane</keyword>
<feature type="region of interest" description="Disordered" evidence="29">
    <location>
        <begin position="191"/>
        <end position="212"/>
    </location>
</feature>
<comment type="catalytic activity">
    <reaction evidence="25">
        <text>L-valine(in) + Na(+)(in) = L-valine(out) + Na(+)(out)</text>
        <dbReference type="Rhea" id="RHEA:29267"/>
        <dbReference type="ChEBI" id="CHEBI:29101"/>
        <dbReference type="ChEBI" id="CHEBI:57762"/>
    </reaction>
</comment>
<dbReference type="SUPFAM" id="SSF161070">
    <property type="entry name" value="SNF-like"/>
    <property type="match status" value="1"/>
</dbReference>
<feature type="binding site" evidence="27">
    <location>
        <position position="239"/>
    </location>
    <ligand>
        <name>Na(+)</name>
        <dbReference type="ChEBI" id="CHEBI:29101"/>
        <label>1</label>
    </ligand>
</feature>
<evidence type="ECO:0000313" key="31">
    <source>
        <dbReference type="EMBL" id="KAG0127606.1"/>
    </source>
</evidence>
<reference evidence="32 33" key="2">
    <citation type="journal article" date="2021" name="J. Hered.">
        <title>Feather Gene Expression Elucidates the Developmental Basis of Plumage Iridescence in African Starlings.</title>
        <authorList>
            <person name="Rubenstein D.R."/>
            <person name="Corvelo A."/>
            <person name="MacManes M.D."/>
            <person name="Maia R."/>
            <person name="Narzisi G."/>
            <person name="Rousaki A."/>
            <person name="Vandenabeele P."/>
            <person name="Shawkey M.D."/>
            <person name="Solomon J."/>
        </authorList>
    </citation>
    <scope>NUCLEOTIDE SEQUENCE [LARGE SCALE GENOMIC DNA]</scope>
    <source>
        <strain evidence="32">SS15</strain>
    </source>
</reference>
<keyword evidence="27" id="KW-0479">Metal-binding</keyword>
<evidence type="ECO:0000256" key="4">
    <source>
        <dbReference type="ARBA" id="ARBA00022553"/>
    </source>
</evidence>
<evidence type="ECO:0000256" key="16">
    <source>
        <dbReference type="ARBA" id="ARBA00034235"/>
    </source>
</evidence>
<evidence type="ECO:0000256" key="22">
    <source>
        <dbReference type="ARBA" id="ARBA00034271"/>
    </source>
</evidence>
<keyword evidence="13" id="KW-0739">Sodium transport</keyword>
<dbReference type="GO" id="GO:0015820">
    <property type="term" value="P:L-leucine transport"/>
    <property type="evidence" value="ECO:0007669"/>
    <property type="project" value="TreeGrafter"/>
</dbReference>
<feature type="transmembrane region" description="Helical" evidence="30">
    <location>
        <begin position="689"/>
        <end position="706"/>
    </location>
</feature>
<evidence type="ECO:0000256" key="25">
    <source>
        <dbReference type="ARBA" id="ARBA00034282"/>
    </source>
</evidence>
<comment type="catalytic activity">
    <reaction evidence="20">
        <text>L-isoleucine(in) + Na(+)(in) = L-isoleucine(out) + Na(+)(out)</text>
        <dbReference type="Rhea" id="RHEA:29275"/>
        <dbReference type="ChEBI" id="CHEBI:29101"/>
        <dbReference type="ChEBI" id="CHEBI:58045"/>
    </reaction>
</comment>
<keyword evidence="9 27" id="KW-0915">Sodium</keyword>
<evidence type="ECO:0000256" key="5">
    <source>
        <dbReference type="ARBA" id="ARBA00022692"/>
    </source>
</evidence>
<comment type="catalytic activity">
    <reaction evidence="26">
        <text>L-alanine(in) + Na(+)(in) = L-alanine(out) + Na(+)(out)</text>
        <dbReference type="Rhea" id="RHEA:29283"/>
        <dbReference type="ChEBI" id="CHEBI:29101"/>
        <dbReference type="ChEBI" id="CHEBI:57972"/>
    </reaction>
</comment>
<dbReference type="InterPro" id="IPR002438">
    <property type="entry name" value="Neutral_aa_SLC6"/>
</dbReference>
<feature type="binding site" evidence="27">
    <location>
        <position position="626"/>
    </location>
    <ligand>
        <name>Na(+)</name>
        <dbReference type="ChEBI" id="CHEBI:29101"/>
        <label>1</label>
    </ligand>
</feature>
<feature type="transmembrane region" description="Helical" evidence="30">
    <location>
        <begin position="770"/>
        <end position="795"/>
    </location>
</feature>
<evidence type="ECO:0000256" key="2">
    <source>
        <dbReference type="ARBA" id="ARBA00006563"/>
    </source>
</evidence>
<evidence type="ECO:0000256" key="9">
    <source>
        <dbReference type="ARBA" id="ARBA00023053"/>
    </source>
</evidence>
<feature type="transmembrane region" description="Helical" evidence="30">
    <location>
        <begin position="1381"/>
        <end position="1410"/>
    </location>
</feature>
<evidence type="ECO:0000256" key="12">
    <source>
        <dbReference type="ARBA" id="ARBA00023180"/>
    </source>
</evidence>
<evidence type="ECO:0000256" key="3">
    <source>
        <dbReference type="ARBA" id="ARBA00022448"/>
    </source>
</evidence>
<feature type="transmembrane region" description="Helical" evidence="30">
    <location>
        <begin position="651"/>
        <end position="669"/>
    </location>
</feature>
<accession>A0A835P0R4</accession>
<keyword evidence="4" id="KW-0597">Phosphoprotein</keyword>
<dbReference type="GO" id="GO:0006836">
    <property type="term" value="P:neurotransmitter transport"/>
    <property type="evidence" value="ECO:0007669"/>
    <property type="project" value="UniProtKB-KW"/>
</dbReference>
<evidence type="ECO:0000256" key="28">
    <source>
        <dbReference type="RuleBase" id="RU003732"/>
    </source>
</evidence>
<gene>
    <name evidence="32" type="ORF">IHE44_0012083</name>
    <name evidence="31" type="ORF">IHE44_002721</name>
</gene>
<feature type="binding site" evidence="27">
    <location>
        <position position="630"/>
    </location>
    <ligand>
        <name>Na(+)</name>
        <dbReference type="ChEBI" id="CHEBI:29101"/>
        <label>1</label>
    </ligand>
</feature>
<evidence type="ECO:0000256" key="21">
    <source>
        <dbReference type="ARBA" id="ARBA00034261"/>
    </source>
</evidence>
<evidence type="ECO:0000256" key="18">
    <source>
        <dbReference type="ARBA" id="ARBA00034242"/>
    </source>
</evidence>
<feature type="transmembrane region" description="Helical" evidence="30">
    <location>
        <begin position="491"/>
        <end position="512"/>
    </location>
</feature>
<comment type="catalytic activity">
    <reaction evidence="15">
        <text>L-leucine(in) + Na(+)(in) = L-leucine(out) + Na(+)(out)</text>
        <dbReference type="Rhea" id="RHEA:29263"/>
        <dbReference type="ChEBI" id="CHEBI:29101"/>
        <dbReference type="ChEBI" id="CHEBI:57427"/>
    </reaction>
</comment>
<comment type="catalytic activity">
    <reaction evidence="14">
        <text>L-proline(in) + Na(+)(in) = L-proline(out) + Na(+)(out)</text>
        <dbReference type="Rhea" id="RHEA:28967"/>
        <dbReference type="ChEBI" id="CHEBI:29101"/>
        <dbReference type="ChEBI" id="CHEBI:60039"/>
    </reaction>
</comment>
<comment type="catalytic activity">
    <reaction evidence="18">
        <text>L-glutamine(in) + Na(+)(in) = L-glutamine(out) + Na(+)(out)</text>
        <dbReference type="Rhea" id="RHEA:68236"/>
        <dbReference type="ChEBI" id="CHEBI:29101"/>
        <dbReference type="ChEBI" id="CHEBI:58359"/>
    </reaction>
</comment>
<evidence type="ECO:0000256" key="30">
    <source>
        <dbReference type="SAM" id="Phobius"/>
    </source>
</evidence>
<evidence type="ECO:0000256" key="26">
    <source>
        <dbReference type="ARBA" id="ARBA00034289"/>
    </source>
</evidence>
<sequence>MFGVLMVAARRVLRRVHRVDSYRQFSPRNWYQSKYSLVLVPLHVIRKVYRTLNPSVTVVNMRQITSQSPLDKLWAGFQWLNVFPLRLARQQARGTFSRTSAQKQKSLLLIPWYRGLIRHHLQSFYSVFFPKQRESLLQYPSVSADHHLPAVCFKLQMPKNSKVVKRELDDEVIESVKDLLSNEDSSDDAFKKSELMVDDQEEKDVDVEEGSDVEDERPAWNSKLQYILAQVGFSVGLGNVWRFPYLCQKNGGGAYLVPYLVLLLIIGIPLFFLELAVGQRIRRGSIGVWNYISPKLGGIGFASCVVCFFVALYYNVIIGWSLFYFSQSFQHPLPWDQCPLVKNASHTFVEPECEKSSATTYYWYREALNISSSLSESGGLNWKMTICLLAAWVMVCLAMIKGIQSSGKIMYFSSLFPYVVLLCFLIRGLLLNGSVDGIRHMFTPKLEIMLEPKVWREAATQVFFALGLGFGGVIAFSSYNKRDNNCHFDAVLVSFINFFTSVLATLVVFAVLGFKANIINEKCVTQNSEKILKLLKMGNLSQDMIPHHINFSSITAEDYNLVYDIIQKVKEEQFDSLGLKSCQIEDELDKAVQGTGLAFIAFTEAMTHFPASPFWSVMFFLMLVNLGLGSMFGTIEGIITPIVDTFKVRKEILTVICCLVAFFIGLIFVQRSGNYFVTMFDDYSATLPLLIVVILENIAVIRIYGIDKFMEDLKDMLGFSPSQYYYYMWKYVSPFVLLCLLVASIVQMGLSPPGYNAWIEDTAMEEFHSYPTWGMIVCISLMVLAILPVPIVFMVRCCNLIDDSSGSLASVSYKRGRIIKEPVNLEGDNTSLIHGKSPSEVPSPNFGKNIYRKQTGSPTLDTAPNGRYGIGYLMADMPDMPESDFLKAEKLSLYCYAGQKILGPERKKLERTQMKSVTDLETKIRSWSLERKRRTTPGKLCSTVEVKNELPVNAIQKRRQHSWLDQARKCIAGYQTSDITFPQDTLSLKEKGTILINSVCPLMDKGCAARAHTGATWKEVFRAHCEYRKRAGSYFNFTPFEKGTAFKTELGNAMNLSLFDVKLSHIVKHFKMQVTMKKFSSVLTSLASRSFEVKHIQINTEYLAPKNNRSHIDFFKLFSNSFTNKFWEKKYFSRKPLDARLYIKQRGHSLKKTSAKMKGVIVLEETTLGLEKEPTELQMSLSADHDGFRGEKNIVQSVKDGTTERVTKVRDQEEWQEWITVRKKKVEQGESAANLFFVSQIRIEDHLQIFHDIDLYKKEKNPNFLQMFMPRPKHSFKLFLGTMRKHLELVLTMSIAKLLACVCQASRQTLGNQAGEEERVVYPFSGLAPLLNVFKVSSCSNLKNDNMEEDSAAEKETRPGYHGFTPSCFHIDSIFEMEGEVFVWISVSVVQLAFNFFNFFSCLFLCMTLVSTVQLPPLMAVIQSQPTGRLQVGPEALQGCPAAQARPRPKRPTEHQENSNVFKFAVTVSENISRFRVVITLYQRAVGNLLGNRSLNFCGLGLGDSSYYSANEPTNCFLQDVSAGDTKTIFPKIIIASSVSFSFVNEDFPRNLETKSSVKSLEQFLVSACVLDLRRKFTFCCIFLRSHREDVPFPWKMIIYLTDYFFFGCSKDSKDKWSDLSKLIELFIKVNAKKKNMKEKKWRRNANSCTNLCKTQYLACDATLSQISATAIHGVGRASALQSQGDVAEHRPDIHHKKLLAYQLETKKDHKTFLSKAKKNDLITKPSKYGASTERWLDAFSCQKEQNKHFAFFGNNKMDKERENVIQNQDIFFPLVIVKKCKKCFLSRNHAMSPAFSKNIAAVNKIEKIQQYQVSFDIWHGSLEFGDSKPGTLSPSLCMVLILAAQRVNRSTEQTAHAEKELHKLAEGDRFSTQTGLNAKIILAVLAIKKPSRKAYEENSINRICLKYDLSLGFYPSRAIPSRTSLLTRCSLSSTSNKCLFPFFKNKIIKGKISWKPQLRTYAVQTTWKTSLLILVSRNPNLSIFTQLFSGGALTLAALVAITRWGSPPAALVKKKAAIIICINLGTCHGTYAILRKERESNKERNKEEHWKTAQVMNAETQTTEPAFNHKDDRGRLCCLDAKLYNYSPEFPAFHGKKIMLGTEKQYKKYDNLEIRLILSLKEMYYKMTAMSKVSLSILTKIPEERGQLKLFFILSWNSNISLCTSIQKLRGVERSTSFLKAKATDSKVHVKFWFRVSNRSRRSPWSQQGQRSWAALIFFLGVDGGGENRNKSKVTIHSSVTIKNKHRNHLAVPLIYIDVFLFLLQWVSTADIH</sequence>
<evidence type="ECO:0000256" key="23">
    <source>
        <dbReference type="ARBA" id="ARBA00034276"/>
    </source>
</evidence>
<dbReference type="OrthoDB" id="6581954at2759"/>
<evidence type="ECO:0000256" key="27">
    <source>
        <dbReference type="PIRSR" id="PIRSR600175-1"/>
    </source>
</evidence>
<dbReference type="PRINTS" id="PR01206">
    <property type="entry name" value="ORPHTRNSPORT"/>
</dbReference>
<feature type="binding site" evidence="27">
    <location>
        <position position="232"/>
    </location>
    <ligand>
        <name>Na(+)</name>
        <dbReference type="ChEBI" id="CHEBI:29101"/>
        <label>1</label>
    </ligand>
</feature>
<dbReference type="EMBL" id="JADDUC020000005">
    <property type="protein sequence ID" value="KAI1238985.1"/>
    <property type="molecule type" value="Genomic_DNA"/>
</dbReference>
<feature type="transmembrane region" description="Helical" evidence="30">
    <location>
        <begin position="298"/>
        <end position="325"/>
    </location>
</feature>
<dbReference type="Pfam" id="PF00209">
    <property type="entry name" value="SNF"/>
    <property type="match status" value="1"/>
</dbReference>
<feature type="transmembrane region" description="Helical" evidence="30">
    <location>
        <begin position="614"/>
        <end position="639"/>
    </location>
</feature>
<keyword evidence="10" id="KW-0406">Ion transport</keyword>
<reference evidence="31" key="1">
    <citation type="submission" date="2020-10" db="EMBL/GenBank/DDBJ databases">
        <title>Feather gene expression reveals the developmental basis of iridescence in African starlings.</title>
        <authorList>
            <person name="Rubenstein D.R."/>
        </authorList>
    </citation>
    <scope>NUCLEOTIDE SEQUENCE</scope>
    <source>
        <strain evidence="31">SS15</strain>
        <tissue evidence="31">Liver</tissue>
    </source>
</reference>
<organism evidence="31">
    <name type="scientific">Lamprotornis superbus</name>
    <dbReference type="NCBI Taxonomy" id="245042"/>
    <lineage>
        <taxon>Eukaryota</taxon>
        <taxon>Metazoa</taxon>
        <taxon>Chordata</taxon>
        <taxon>Craniata</taxon>
        <taxon>Vertebrata</taxon>
        <taxon>Euteleostomi</taxon>
        <taxon>Archelosauria</taxon>
        <taxon>Archosauria</taxon>
        <taxon>Dinosauria</taxon>
        <taxon>Saurischia</taxon>
        <taxon>Theropoda</taxon>
        <taxon>Coelurosauria</taxon>
        <taxon>Aves</taxon>
        <taxon>Neognathae</taxon>
        <taxon>Neoaves</taxon>
        <taxon>Telluraves</taxon>
        <taxon>Australaves</taxon>
        <taxon>Passeriformes</taxon>
        <taxon>Sturnidae</taxon>
        <taxon>Lamprotornis</taxon>
    </lineage>
</organism>
<dbReference type="PROSITE" id="PS50267">
    <property type="entry name" value="NA_NEUROTRAN_SYMP_3"/>
    <property type="match status" value="1"/>
</dbReference>
<protein>
    <recommendedName>
        <fullName evidence="28">Transporter</fullName>
    </recommendedName>
</protein>
<dbReference type="Proteomes" id="UP000618051">
    <property type="component" value="Unassembled WGS sequence"/>
</dbReference>
<comment type="catalytic activity">
    <reaction evidence="19">
        <text>L-phenylalanine(in) + Na(+)(in) = L-phenylalanine(out) + Na(+)(out)</text>
        <dbReference type="Rhea" id="RHEA:68244"/>
        <dbReference type="ChEBI" id="CHEBI:29101"/>
        <dbReference type="ChEBI" id="CHEBI:58095"/>
    </reaction>
</comment>
<dbReference type="EMBL" id="JADDUC010000015">
    <property type="protein sequence ID" value="KAG0127606.1"/>
    <property type="molecule type" value="Genomic_DNA"/>
</dbReference>
<comment type="catalytic activity">
    <reaction evidence="17">
        <text>L-asparagine(in) + Na(+)(in) = L-asparagine(out) + Na(+)(out)</text>
        <dbReference type="Rhea" id="RHEA:71383"/>
        <dbReference type="ChEBI" id="CHEBI:29101"/>
        <dbReference type="ChEBI" id="CHEBI:58048"/>
    </reaction>
</comment>
<evidence type="ECO:0000256" key="29">
    <source>
        <dbReference type="SAM" id="MobiDB-lite"/>
    </source>
</evidence>
<keyword evidence="8 30" id="KW-1133">Transmembrane helix</keyword>
<feature type="transmembrane region" description="Helical" evidence="30">
    <location>
        <begin position="727"/>
        <end position="750"/>
    </location>
</feature>
<proteinExistence type="inferred from homology"/>
<evidence type="ECO:0000256" key="8">
    <source>
        <dbReference type="ARBA" id="ARBA00022989"/>
    </source>
</evidence>
<comment type="caution">
    <text evidence="31">The sequence shown here is derived from an EMBL/GenBank/DDBJ whole genome shotgun (WGS) entry which is preliminary data.</text>
</comment>
<evidence type="ECO:0000256" key="10">
    <source>
        <dbReference type="ARBA" id="ARBA00023065"/>
    </source>
</evidence>
<comment type="catalytic activity">
    <reaction evidence="16">
        <text>L-pipecolate(in) + Na(+)(in) = L-pipecolate(out) + Na(+)(out)</text>
        <dbReference type="Rhea" id="RHEA:71387"/>
        <dbReference type="ChEBI" id="CHEBI:29101"/>
        <dbReference type="ChEBI" id="CHEBI:61185"/>
    </reaction>
</comment>
<keyword evidence="33" id="KW-1185">Reference proteome</keyword>
<feature type="transmembrane region" description="Helical" evidence="30">
    <location>
        <begin position="382"/>
        <end position="403"/>
    </location>
</feature>
<keyword evidence="7 28" id="KW-0769">Symport</keyword>
<evidence type="ECO:0000256" key="20">
    <source>
        <dbReference type="ARBA" id="ARBA00034260"/>
    </source>
</evidence>
<dbReference type="PROSITE" id="PS00610">
    <property type="entry name" value="NA_NEUROTRAN_SYMP_1"/>
    <property type="match status" value="1"/>
</dbReference>
<evidence type="ECO:0000256" key="11">
    <source>
        <dbReference type="ARBA" id="ARBA00023136"/>
    </source>
</evidence>
<evidence type="ECO:0000313" key="32">
    <source>
        <dbReference type="EMBL" id="KAI1238985.1"/>
    </source>
</evidence>
<evidence type="ECO:0000256" key="7">
    <source>
        <dbReference type="ARBA" id="ARBA00022847"/>
    </source>
</evidence>
<dbReference type="GO" id="GO:0046872">
    <property type="term" value="F:metal ion binding"/>
    <property type="evidence" value="ECO:0007669"/>
    <property type="project" value="UniProtKB-KW"/>
</dbReference>
<feature type="binding site" evidence="27">
    <location>
        <position position="497"/>
    </location>
    <ligand>
        <name>Na(+)</name>
        <dbReference type="ChEBI" id="CHEBI:29101"/>
        <label>1</label>
    </ligand>
</feature>
<keyword evidence="3 28" id="KW-0813">Transport</keyword>
<dbReference type="InterPro" id="IPR037272">
    <property type="entry name" value="SNS_sf"/>
</dbReference>
<feature type="transmembrane region" description="Helical" evidence="30">
    <location>
        <begin position="458"/>
        <end position="479"/>
    </location>
</feature>
<dbReference type="CDD" id="cd11522">
    <property type="entry name" value="SLC6sbd_SBAT1"/>
    <property type="match status" value="1"/>
</dbReference>
<dbReference type="InterPro" id="IPR042934">
    <property type="entry name" value="B(0)AT2"/>
</dbReference>
<name>A0A835P0R4_9PASS</name>
<comment type="catalytic activity">
    <reaction evidence="21">
        <text>L-serine(in) + Na(+)(in) = L-serine(out) + Na(+)(out)</text>
        <dbReference type="Rhea" id="RHEA:29575"/>
        <dbReference type="ChEBI" id="CHEBI:29101"/>
        <dbReference type="ChEBI" id="CHEBI:33384"/>
    </reaction>
</comment>
<keyword evidence="6" id="KW-0532">Neurotransmitter transport</keyword>
<feature type="compositionally biased region" description="Acidic residues" evidence="29">
    <location>
        <begin position="196"/>
        <end position="212"/>
    </location>
</feature>
<evidence type="ECO:0000256" key="6">
    <source>
        <dbReference type="ARBA" id="ARBA00022775"/>
    </source>
</evidence>
<evidence type="ECO:0000256" key="15">
    <source>
        <dbReference type="ARBA" id="ARBA00034222"/>
    </source>
</evidence>
<dbReference type="PROSITE" id="PS00754">
    <property type="entry name" value="NA_NEUROTRAN_SYMP_2"/>
    <property type="match status" value="1"/>
</dbReference>
<evidence type="ECO:0000256" key="13">
    <source>
        <dbReference type="ARBA" id="ARBA00023201"/>
    </source>
</evidence>
<comment type="catalytic activity">
    <reaction evidence="22">
        <text>L-threonine(in) + Na(+)(in) = L-threonine(out) + Na(+)(out)</text>
        <dbReference type="Rhea" id="RHEA:69999"/>
        <dbReference type="ChEBI" id="CHEBI:29101"/>
        <dbReference type="ChEBI" id="CHEBI:57926"/>
    </reaction>
</comment>
<comment type="catalytic activity">
    <reaction evidence="23">
        <text>L-methionine(in) + Na(+)(in) = L-methionine(out) + Na(+)(out)</text>
        <dbReference type="Rhea" id="RHEA:68240"/>
        <dbReference type="ChEBI" id="CHEBI:29101"/>
        <dbReference type="ChEBI" id="CHEBI:57844"/>
    </reaction>
</comment>
<dbReference type="PANTHER" id="PTHR11616">
    <property type="entry name" value="SODIUM/CHLORIDE DEPENDENT TRANSPORTER"/>
    <property type="match status" value="1"/>
</dbReference>
<feature type="transmembrane region" description="Helical" evidence="30">
    <location>
        <begin position="256"/>
        <end position="277"/>
    </location>
</feature>
<comment type="subcellular location">
    <subcellularLocation>
        <location evidence="1">Membrane</location>
        <topology evidence="1">Multi-pass membrane protein</topology>
    </subcellularLocation>
</comment>
<dbReference type="GO" id="GO:0005886">
    <property type="term" value="C:plasma membrane"/>
    <property type="evidence" value="ECO:0007669"/>
    <property type="project" value="InterPro"/>
</dbReference>
<feature type="binding site" evidence="27">
    <location>
        <position position="235"/>
    </location>
    <ligand>
        <name>Na(+)</name>
        <dbReference type="ChEBI" id="CHEBI:29101"/>
        <label>1</label>
    </ligand>
</feature>
<dbReference type="PANTHER" id="PTHR11616:SF101">
    <property type="entry name" value="SODIUM-DEPENDENT NEUTRAL AMINO ACID TRANSPORTER B(0)AT2"/>
    <property type="match status" value="1"/>
</dbReference>
<evidence type="ECO:0000256" key="24">
    <source>
        <dbReference type="ARBA" id="ARBA00034279"/>
    </source>
</evidence>
<evidence type="ECO:0000256" key="17">
    <source>
        <dbReference type="ARBA" id="ARBA00034241"/>
    </source>
</evidence>
<dbReference type="PRINTS" id="PR00176">
    <property type="entry name" value="NANEUSMPORT"/>
</dbReference>
<keyword evidence="5 28" id="KW-0812">Transmembrane</keyword>
<evidence type="ECO:0000256" key="1">
    <source>
        <dbReference type="ARBA" id="ARBA00004141"/>
    </source>
</evidence>
<comment type="similarity">
    <text evidence="2">Belongs to the sodium:neurotransmitter symporter (SNF) (TC 2.A.22) family. SLC6A15 subfamily.</text>
</comment>
<comment type="catalytic activity">
    <reaction evidence="24">
        <text>L-cysteine(in) + Na(+)(in) = L-cysteine(out) + Na(+)(out)</text>
        <dbReference type="Rhea" id="RHEA:68232"/>
        <dbReference type="ChEBI" id="CHEBI:29101"/>
        <dbReference type="ChEBI" id="CHEBI:35235"/>
    </reaction>
</comment>
<evidence type="ECO:0000313" key="33">
    <source>
        <dbReference type="Proteomes" id="UP000618051"/>
    </source>
</evidence>
<feature type="transmembrane region" description="Helical" evidence="30">
    <location>
        <begin position="415"/>
        <end position="438"/>
    </location>
</feature>